<dbReference type="EMBL" id="JBBCAQ010000002">
    <property type="protein sequence ID" value="KAK7605267.1"/>
    <property type="molecule type" value="Genomic_DNA"/>
</dbReference>
<dbReference type="Pfam" id="PF23659">
    <property type="entry name" value="UFL1"/>
    <property type="match status" value="1"/>
</dbReference>
<feature type="domain" description="E3 UFM1-protein ligase 1-like N-terminal" evidence="8">
    <location>
        <begin position="8"/>
        <end position="286"/>
    </location>
</feature>
<dbReference type="PANTHER" id="PTHR31057:SF0">
    <property type="entry name" value="E3 UFM1-PROTEIN LIGASE 1"/>
    <property type="match status" value="1"/>
</dbReference>
<accession>A0AAN9YBJ8</accession>
<dbReference type="GO" id="GO:0032434">
    <property type="term" value="P:regulation of proteasomal ubiquitin-dependent protein catabolic process"/>
    <property type="evidence" value="ECO:0007669"/>
    <property type="project" value="TreeGrafter"/>
</dbReference>
<evidence type="ECO:0000313" key="12">
    <source>
        <dbReference type="Proteomes" id="UP001367676"/>
    </source>
</evidence>
<dbReference type="Pfam" id="PF25870">
    <property type="entry name" value="WHD_UFL1_5th"/>
    <property type="match status" value="1"/>
</dbReference>
<dbReference type="Pfam" id="PF25041">
    <property type="entry name" value="UFL1_C"/>
    <property type="match status" value="1"/>
</dbReference>
<sequence length="773" mass="87698">MSSFDWEEVKRLAADFQRTQFSSAAQKLSERNCVEIITKLTQLKLLDVVFTNDGKSYITPKYLIKEIKDELYVHNGRANLIDLAKSLNVDASVITSLAHEVVKEDSSVRVILGQLIDHSYVINVAEEINDRLQQHGLINVSELARTFDLPADFIHSIIKENSGRIIRGVKQDKQDVQTYYTENYLNRYKSIVKGALAAITRPTQISTIISHCGIKENVFFSIIDSLIESKQVPGIVTERCGSVCSYIPQIYIKSQTEWVKNFFTQNGYLEYDALSRSGINDPKSFIEKSVQSQENLQYLKNCAIGQGLLDQIEASVEEAVASQSWINILSILPTVIDAEDAEIILQKTVKGNRNLSSVQIFNQVYAVSEAFLNTLYSRIADQIMPENVNQAVNSGTYEQYIIESKVSSVASDGDKRELSRKEERKKRTTVGKSGGGTQGRETKTKVTKKKYGQKSSHKIDSDEEELVKPKSFSSFEFVSYEEIQNVIQSDKSFQDEDFDHSEFIENLQLHYYPLINKAALTLAQSVYEARQANINSSKRKLNAELQDNIISLYQDFKLYQRAIKEFNDEDCQSQLNKYLLKSTGTQLTNACFTFISDKCEDFTSPKSYQKIITSVDNKEVKDAFTKLQKAMNGSSIEEFVSSVDDVLSVLNIMMKKMDKKKEKALLESHKQALLNKLEETDDPPLVLHLASLILFQNVTQNMVNASGRFVTNILGVLEKRLPAEDYQPVHQYHTLVLKFFKLSEDDEEYASINGELKENTPLLKQKVSCVTKK</sequence>
<feature type="compositionally biased region" description="Basic and acidic residues" evidence="7">
    <location>
        <begin position="412"/>
        <end position="422"/>
    </location>
</feature>
<evidence type="ECO:0000256" key="6">
    <source>
        <dbReference type="ARBA" id="ARBA00030452"/>
    </source>
</evidence>
<evidence type="ECO:0000256" key="2">
    <source>
        <dbReference type="ARBA" id="ARBA00010789"/>
    </source>
</evidence>
<evidence type="ECO:0000313" key="11">
    <source>
        <dbReference type="EMBL" id="KAK7605267.1"/>
    </source>
</evidence>
<evidence type="ECO:0000256" key="3">
    <source>
        <dbReference type="ARBA" id="ARBA00014160"/>
    </source>
</evidence>
<gene>
    <name evidence="11" type="ORF">V9T40_007125</name>
</gene>
<evidence type="ECO:0000256" key="1">
    <source>
        <dbReference type="ARBA" id="ARBA00003950"/>
    </source>
</evidence>
<name>A0AAN9YBJ8_9HEMI</name>
<dbReference type="Proteomes" id="UP001367676">
    <property type="component" value="Unassembled WGS sequence"/>
</dbReference>
<dbReference type="InterPro" id="IPR056761">
    <property type="entry name" value="Ufl1-like_C"/>
</dbReference>
<keyword evidence="4" id="KW-0808">Transferase</keyword>
<comment type="function">
    <text evidence="1">E3 UFM1-protein ligase that mediates ufmylation of target proteins.</text>
</comment>
<feature type="domain" description="E3 UFM1-protein ligase-like C-terminal" evidence="10">
    <location>
        <begin position="662"/>
        <end position="764"/>
    </location>
</feature>
<comment type="similarity">
    <text evidence="2">Belongs to the UFL1 family.</text>
</comment>
<organism evidence="11 12">
    <name type="scientific">Parthenolecanium corni</name>
    <dbReference type="NCBI Taxonomy" id="536013"/>
    <lineage>
        <taxon>Eukaryota</taxon>
        <taxon>Metazoa</taxon>
        <taxon>Ecdysozoa</taxon>
        <taxon>Arthropoda</taxon>
        <taxon>Hexapoda</taxon>
        <taxon>Insecta</taxon>
        <taxon>Pterygota</taxon>
        <taxon>Neoptera</taxon>
        <taxon>Paraneoptera</taxon>
        <taxon>Hemiptera</taxon>
        <taxon>Sternorrhyncha</taxon>
        <taxon>Coccoidea</taxon>
        <taxon>Coccidae</taxon>
        <taxon>Parthenolecanium</taxon>
    </lineage>
</organism>
<feature type="region of interest" description="Disordered" evidence="7">
    <location>
        <begin position="412"/>
        <end position="463"/>
    </location>
</feature>
<keyword evidence="5" id="KW-0833">Ubl conjugation pathway</keyword>
<evidence type="ECO:0000259" key="10">
    <source>
        <dbReference type="Pfam" id="PF25041"/>
    </source>
</evidence>
<dbReference type="Pfam" id="PF09743">
    <property type="entry name" value="E3_UFM1_ligase"/>
    <property type="match status" value="1"/>
</dbReference>
<protein>
    <recommendedName>
        <fullName evidence="3">E3 UFM1-protein ligase 1 homolog</fullName>
    </recommendedName>
    <alternativeName>
        <fullName evidence="6">E3 UFM1-protein transferase 1 homolog</fullName>
    </alternativeName>
</protein>
<dbReference type="GO" id="GO:1990592">
    <property type="term" value="P:protein K69-linked ufmylation"/>
    <property type="evidence" value="ECO:0007669"/>
    <property type="project" value="TreeGrafter"/>
</dbReference>
<reference evidence="11 12" key="1">
    <citation type="submission" date="2024-03" db="EMBL/GenBank/DDBJ databases">
        <title>Adaptation during the transition from Ophiocordyceps entomopathogen to insect associate is accompanied by gene loss and intensified selection.</title>
        <authorList>
            <person name="Ward C.M."/>
            <person name="Onetto C.A."/>
            <person name="Borneman A.R."/>
        </authorList>
    </citation>
    <scope>NUCLEOTIDE SEQUENCE [LARGE SCALE GENOMIC DNA]</scope>
    <source>
        <strain evidence="11">AWRI1</strain>
        <tissue evidence="11">Single Adult Female</tissue>
    </source>
</reference>
<dbReference type="GO" id="GO:0061666">
    <property type="term" value="F:UFM1 ligase activity"/>
    <property type="evidence" value="ECO:0007669"/>
    <property type="project" value="InterPro"/>
</dbReference>
<keyword evidence="12" id="KW-1185">Reference proteome</keyword>
<dbReference type="AlphaFoldDB" id="A0AAN9YBJ8"/>
<comment type="caution">
    <text evidence="11">The sequence shown here is derived from an EMBL/GenBank/DDBJ whole genome shotgun (WGS) entry which is preliminary data.</text>
</comment>
<dbReference type="InterPro" id="IPR056579">
    <property type="entry name" value="Ufl1_N"/>
</dbReference>
<proteinExistence type="inferred from homology"/>
<evidence type="ECO:0000256" key="4">
    <source>
        <dbReference type="ARBA" id="ARBA00022679"/>
    </source>
</evidence>
<dbReference type="GO" id="GO:0005789">
    <property type="term" value="C:endoplasmic reticulum membrane"/>
    <property type="evidence" value="ECO:0007669"/>
    <property type="project" value="TreeGrafter"/>
</dbReference>
<dbReference type="GO" id="GO:0034976">
    <property type="term" value="P:response to endoplasmic reticulum stress"/>
    <property type="evidence" value="ECO:0007669"/>
    <property type="project" value="TreeGrafter"/>
</dbReference>
<evidence type="ECO:0000256" key="7">
    <source>
        <dbReference type="SAM" id="MobiDB-lite"/>
    </source>
</evidence>
<dbReference type="InterPro" id="IPR018611">
    <property type="entry name" value="Ufl1"/>
</dbReference>
<evidence type="ECO:0000259" key="8">
    <source>
        <dbReference type="Pfam" id="PF09743"/>
    </source>
</evidence>
<evidence type="ECO:0000259" key="9">
    <source>
        <dbReference type="Pfam" id="PF23659"/>
    </source>
</evidence>
<feature type="compositionally biased region" description="Basic residues" evidence="7">
    <location>
        <begin position="445"/>
        <end position="456"/>
    </location>
</feature>
<evidence type="ECO:0000256" key="5">
    <source>
        <dbReference type="ARBA" id="ARBA00022786"/>
    </source>
</evidence>
<feature type="domain" description="E3 UFM1-protein ligase 1-like" evidence="9">
    <location>
        <begin position="543"/>
        <end position="656"/>
    </location>
</feature>
<dbReference type="InterPro" id="IPR056580">
    <property type="entry name" value="Ufl1_dom"/>
</dbReference>
<dbReference type="PANTHER" id="PTHR31057">
    <property type="entry name" value="E3 UFM1-PROTEIN LIGASE 1"/>
    <property type="match status" value="1"/>
</dbReference>